<dbReference type="GO" id="GO:0003924">
    <property type="term" value="F:GTPase activity"/>
    <property type="evidence" value="ECO:0007669"/>
    <property type="project" value="UniProtKB-UniRule"/>
</dbReference>
<keyword evidence="6" id="KW-0378">Hydrolase</keyword>
<feature type="binding site" evidence="6">
    <location>
        <position position="124"/>
    </location>
    <ligand>
        <name>(6S)-5-formyl-5,6,7,8-tetrahydrofolate</name>
        <dbReference type="ChEBI" id="CHEBI:57457"/>
    </ligand>
</feature>
<dbReference type="SUPFAM" id="SSF116878">
    <property type="entry name" value="TrmE connector domain"/>
    <property type="match status" value="1"/>
</dbReference>
<feature type="binding site" evidence="6">
    <location>
        <position position="249"/>
    </location>
    <ligand>
        <name>K(+)</name>
        <dbReference type="ChEBI" id="CHEBI:29103"/>
    </ligand>
</feature>
<dbReference type="InterPro" id="IPR027266">
    <property type="entry name" value="TrmE/GcvT-like"/>
</dbReference>
<organism evidence="9 10">
    <name type="scientific">Polynucleobacter duraquae</name>
    <dbReference type="NCBI Taxonomy" id="1835254"/>
    <lineage>
        <taxon>Bacteria</taxon>
        <taxon>Pseudomonadati</taxon>
        <taxon>Pseudomonadota</taxon>
        <taxon>Betaproteobacteria</taxon>
        <taxon>Burkholderiales</taxon>
        <taxon>Burkholderiaceae</taxon>
        <taxon>Polynucleobacter</taxon>
    </lineage>
</organism>
<evidence type="ECO:0000256" key="2">
    <source>
        <dbReference type="ARBA" id="ARBA00022694"/>
    </source>
</evidence>
<evidence type="ECO:0000313" key="10">
    <source>
        <dbReference type="Proteomes" id="UP000061135"/>
    </source>
</evidence>
<dbReference type="CDD" id="cd14858">
    <property type="entry name" value="TrmE_N"/>
    <property type="match status" value="1"/>
</dbReference>
<evidence type="ECO:0000313" key="9">
    <source>
        <dbReference type="EMBL" id="AKD26389.1"/>
    </source>
</evidence>
<dbReference type="Gene3D" id="1.20.120.430">
    <property type="entry name" value="tRNA modification GTPase MnmE domain 2"/>
    <property type="match status" value="1"/>
</dbReference>
<comment type="subunit">
    <text evidence="6">Homodimer. Heterotetramer of two MnmE and two MnmG subunits.</text>
</comment>
<evidence type="ECO:0000256" key="4">
    <source>
        <dbReference type="ARBA" id="ARBA00022958"/>
    </source>
</evidence>
<dbReference type="InterPro" id="IPR031168">
    <property type="entry name" value="G_TrmE"/>
</dbReference>
<dbReference type="HAMAP" id="MF_00379">
    <property type="entry name" value="GTPase_MnmE"/>
    <property type="match status" value="1"/>
</dbReference>
<feature type="binding site" evidence="6">
    <location>
        <position position="251"/>
    </location>
    <ligand>
        <name>K(+)</name>
        <dbReference type="ChEBI" id="CHEBI:29103"/>
    </ligand>
</feature>
<feature type="binding site" evidence="6">
    <location>
        <begin position="274"/>
        <end position="277"/>
    </location>
    <ligand>
        <name>GTP</name>
        <dbReference type="ChEBI" id="CHEBI:37565"/>
    </ligand>
</feature>
<dbReference type="PANTHER" id="PTHR42714:SF2">
    <property type="entry name" value="TRNA MODIFICATION GTPASE GTPBP3, MITOCHONDRIAL"/>
    <property type="match status" value="1"/>
</dbReference>
<dbReference type="STRING" id="1835254.CL55_00020560"/>
<evidence type="ECO:0000256" key="7">
    <source>
        <dbReference type="RuleBase" id="RU003313"/>
    </source>
</evidence>
<feature type="binding site" evidence="6">
    <location>
        <position position="255"/>
    </location>
    <ligand>
        <name>Mg(2+)</name>
        <dbReference type="ChEBI" id="CHEBI:18420"/>
    </ligand>
</feature>
<feature type="binding site" evidence="6">
    <location>
        <position position="81"/>
    </location>
    <ligand>
        <name>(6S)-5-formyl-5,6,7,8-tetrahydrofolate</name>
        <dbReference type="ChEBI" id="CHEBI:57457"/>
    </ligand>
</feature>
<feature type="binding site" evidence="6">
    <location>
        <position position="254"/>
    </location>
    <ligand>
        <name>K(+)</name>
        <dbReference type="ChEBI" id="CHEBI:29103"/>
    </ligand>
</feature>
<keyword evidence="2 6" id="KW-0819">tRNA processing</keyword>
<evidence type="ECO:0000256" key="6">
    <source>
        <dbReference type="HAMAP-Rule" id="MF_00379"/>
    </source>
</evidence>
<feature type="binding site" evidence="6">
    <location>
        <position position="230"/>
    </location>
    <ligand>
        <name>K(+)</name>
        <dbReference type="ChEBI" id="CHEBI:29103"/>
    </ligand>
</feature>
<dbReference type="GO" id="GO:0005525">
    <property type="term" value="F:GTP binding"/>
    <property type="evidence" value="ECO:0007669"/>
    <property type="project" value="UniProtKB-UniRule"/>
</dbReference>
<dbReference type="GO" id="GO:0002098">
    <property type="term" value="P:tRNA wobble uridine modification"/>
    <property type="evidence" value="ECO:0007669"/>
    <property type="project" value="TreeGrafter"/>
</dbReference>
<dbReference type="GO" id="GO:0046872">
    <property type="term" value="F:metal ion binding"/>
    <property type="evidence" value="ECO:0007669"/>
    <property type="project" value="UniProtKB-KW"/>
</dbReference>
<dbReference type="Pfam" id="PF01926">
    <property type="entry name" value="MMR_HSR1"/>
    <property type="match status" value="1"/>
</dbReference>
<dbReference type="KEGG" id="pdq:CL55_00020560"/>
<proteinExistence type="inferred from homology"/>
<evidence type="ECO:0000256" key="3">
    <source>
        <dbReference type="ARBA" id="ARBA00022741"/>
    </source>
</evidence>
<comment type="caution">
    <text evidence="6">Lacks conserved residue(s) required for the propagation of feature annotation.</text>
</comment>
<keyword evidence="10" id="KW-1185">Reference proteome</keyword>
<dbReference type="InterPro" id="IPR018948">
    <property type="entry name" value="GTP-bd_TrmE_N"/>
</dbReference>
<dbReference type="InterPro" id="IPR004520">
    <property type="entry name" value="GTPase_MnmE"/>
</dbReference>
<dbReference type="NCBIfam" id="TIGR00231">
    <property type="entry name" value="small_GTP"/>
    <property type="match status" value="1"/>
</dbReference>
<dbReference type="AlphaFoldDB" id="A0A0E3V1R7"/>
<sequence>MMTRKLPIIALATAPGKAGIGVIRISGPQLLPMAKALFNKALTPRQANLLTLRDAQGESIDQLLAIYFAAPASFTGEDVLELQCHGGPQLLELVMKRCLELGKDQGLVIAEPGEFSLRAYLNNKIDLAQAEAIADLIDAQSAAAVRGAARSLQGAFSNDINSLIEEITQLRILVESTLDFPEEEIEFLENAQARERLSAVMRKLSALREGAKQGKILRDGIQLVLAGAPNVGKSSLLNRLAGEEVAIVTPIAGTTRDRVKESITISGVPMHIIDTAGLRATSDLVEAKGIERSWEAIGAADLVIFLQDPSSSETTAATEILELKSQILKALPPKCPVLEVNNKSDLLGNPISAQDENQTLFISAKTGQGIEALKQKILELVGWGGSQDGVIVARRRHLDCLDRAAKHLDQSQQFAANGNISLELFAEELRLAQDQLGQITGKLLPDDLLGKIFSQFCIGK</sequence>
<feature type="binding site" evidence="6">
    <location>
        <position position="460"/>
    </location>
    <ligand>
        <name>(6S)-5-formyl-5,6,7,8-tetrahydrofolate</name>
        <dbReference type="ChEBI" id="CHEBI:57457"/>
    </ligand>
</feature>
<dbReference type="PROSITE" id="PS51709">
    <property type="entry name" value="G_TRME"/>
    <property type="match status" value="1"/>
</dbReference>
<feature type="binding site" evidence="6">
    <location>
        <begin position="249"/>
        <end position="255"/>
    </location>
    <ligand>
        <name>GTP</name>
        <dbReference type="ChEBI" id="CHEBI:37565"/>
    </ligand>
</feature>
<dbReference type="NCBIfam" id="TIGR00450">
    <property type="entry name" value="mnmE_trmE_thdF"/>
    <property type="match status" value="1"/>
</dbReference>
<evidence type="ECO:0000259" key="8">
    <source>
        <dbReference type="PROSITE" id="PS51709"/>
    </source>
</evidence>
<dbReference type="OrthoDB" id="9805918at2"/>
<dbReference type="NCBIfam" id="NF003661">
    <property type="entry name" value="PRK05291.1-3"/>
    <property type="match status" value="1"/>
</dbReference>
<feature type="binding site" evidence="6">
    <location>
        <position position="234"/>
    </location>
    <ligand>
        <name>Mg(2+)</name>
        <dbReference type="ChEBI" id="CHEBI:18420"/>
    </ligand>
</feature>
<feature type="binding site" evidence="6">
    <location>
        <begin position="230"/>
        <end position="235"/>
    </location>
    <ligand>
        <name>GTP</name>
        <dbReference type="ChEBI" id="CHEBI:37565"/>
    </ligand>
</feature>
<comment type="function">
    <text evidence="6">Exhibits a very high intrinsic GTPase hydrolysis rate. Involved in the addition of a carboxymethylaminomethyl (cmnm) group at the wobble position (U34) of certain tRNAs, forming tRNA-cmnm(5)s(2)U34.</text>
</comment>
<keyword evidence="6" id="KW-0479">Metal-binding</keyword>
<dbReference type="InterPro" id="IPR006073">
    <property type="entry name" value="GTP-bd"/>
</dbReference>
<dbReference type="SUPFAM" id="SSF52540">
    <property type="entry name" value="P-loop containing nucleoside triphosphate hydrolases"/>
    <property type="match status" value="1"/>
</dbReference>
<accession>A0A0E3V1R7</accession>
<keyword evidence="3 6" id="KW-0547">Nucleotide-binding</keyword>
<dbReference type="GO" id="GO:0030488">
    <property type="term" value="P:tRNA methylation"/>
    <property type="evidence" value="ECO:0007669"/>
    <property type="project" value="TreeGrafter"/>
</dbReference>
<keyword evidence="5 6" id="KW-0342">GTP-binding</keyword>
<protein>
    <recommendedName>
        <fullName evidence="6">tRNA modification GTPase MnmE</fullName>
        <ecNumber evidence="6">3.6.-.-</ecNumber>
    </recommendedName>
</protein>
<keyword evidence="4 6" id="KW-0630">Potassium</keyword>
<comment type="subcellular location">
    <subcellularLocation>
        <location evidence="6">Cytoplasm</location>
    </subcellularLocation>
</comment>
<dbReference type="Pfam" id="PF10396">
    <property type="entry name" value="TrmE_N"/>
    <property type="match status" value="1"/>
</dbReference>
<keyword evidence="6" id="KW-0963">Cytoplasm</keyword>
<dbReference type="EC" id="3.6.-.-" evidence="6"/>
<dbReference type="GO" id="GO:0005829">
    <property type="term" value="C:cytosol"/>
    <property type="evidence" value="ECO:0007669"/>
    <property type="project" value="TreeGrafter"/>
</dbReference>
<comment type="cofactor">
    <cofactor evidence="6">
        <name>K(+)</name>
        <dbReference type="ChEBI" id="CHEBI:29103"/>
    </cofactor>
    <text evidence="6">Binds 1 potassium ion per subunit.</text>
</comment>
<evidence type="ECO:0000256" key="5">
    <source>
        <dbReference type="ARBA" id="ARBA00023134"/>
    </source>
</evidence>
<dbReference type="EMBL" id="CP007501">
    <property type="protein sequence ID" value="AKD26389.1"/>
    <property type="molecule type" value="Genomic_DNA"/>
</dbReference>
<dbReference type="Gene3D" id="3.30.1360.120">
    <property type="entry name" value="Probable tRNA modification gtpase trme, domain 1"/>
    <property type="match status" value="1"/>
</dbReference>
<dbReference type="Pfam" id="PF12631">
    <property type="entry name" value="MnmE_helical"/>
    <property type="match status" value="1"/>
</dbReference>
<dbReference type="InterPro" id="IPR005225">
    <property type="entry name" value="Small_GTP-bd"/>
</dbReference>
<name>A0A0E3V1R7_9BURK</name>
<dbReference type="CDD" id="cd04164">
    <property type="entry name" value="trmE"/>
    <property type="match status" value="1"/>
</dbReference>
<dbReference type="Gene3D" id="3.40.50.300">
    <property type="entry name" value="P-loop containing nucleotide triphosphate hydrolases"/>
    <property type="match status" value="1"/>
</dbReference>
<feature type="binding site" evidence="6">
    <location>
        <position position="24"/>
    </location>
    <ligand>
        <name>(6S)-5-formyl-5,6,7,8-tetrahydrofolate</name>
        <dbReference type="ChEBI" id="CHEBI:57457"/>
    </ligand>
</feature>
<dbReference type="InterPro" id="IPR025867">
    <property type="entry name" value="MnmE_helical"/>
</dbReference>
<dbReference type="Proteomes" id="UP000061135">
    <property type="component" value="Chromosome"/>
</dbReference>
<dbReference type="PANTHER" id="PTHR42714">
    <property type="entry name" value="TRNA MODIFICATION GTPASE GTPBP3"/>
    <property type="match status" value="1"/>
</dbReference>
<evidence type="ECO:0000256" key="1">
    <source>
        <dbReference type="ARBA" id="ARBA00011043"/>
    </source>
</evidence>
<feature type="domain" description="TrmE-type G" evidence="8">
    <location>
        <begin position="220"/>
        <end position="382"/>
    </location>
</feature>
<gene>
    <name evidence="6" type="primary">mnmE</name>
    <name evidence="6" type="synonym">trmE</name>
    <name evidence="9" type="ORF">CL55_00020560</name>
</gene>
<dbReference type="InterPro" id="IPR027417">
    <property type="entry name" value="P-loop_NTPase"/>
</dbReference>
<dbReference type="HOGENOM" id="CLU_019624_4_1_4"/>
<dbReference type="PATRIC" id="fig|576611.7.peg.2085"/>
<reference evidence="9 10" key="1">
    <citation type="submission" date="2014-03" db="EMBL/GenBank/DDBJ databases">
        <title>Genome of Polynucleobacter strain MWH-MoK4.</title>
        <authorList>
            <person name="Hahn M.W."/>
        </authorList>
    </citation>
    <scope>NUCLEOTIDE SEQUENCE [LARGE SCALE GENOMIC DNA]</scope>
    <source>
        <strain evidence="9 10">MWH-MoK4</strain>
    </source>
</reference>
<keyword evidence="6" id="KW-0460">Magnesium</keyword>
<comment type="similarity">
    <text evidence="1 6 7">Belongs to the TRAFAC class TrmE-Era-EngA-EngB-Septin-like GTPase superfamily. TrmE GTPase family.</text>
</comment>
<dbReference type="InterPro" id="IPR027368">
    <property type="entry name" value="MnmE_dom2"/>
</dbReference>